<reference evidence="3 4" key="1">
    <citation type="journal article" date="2019" name="Sci. Rep.">
        <title>A high-quality genome of Eragrostis curvula grass provides insights into Poaceae evolution and supports new strategies to enhance forage quality.</title>
        <authorList>
            <person name="Carballo J."/>
            <person name="Santos B.A.C.M."/>
            <person name="Zappacosta D."/>
            <person name="Garbus I."/>
            <person name="Selva J.P."/>
            <person name="Gallo C.A."/>
            <person name="Diaz A."/>
            <person name="Albertini E."/>
            <person name="Caccamo M."/>
            <person name="Echenique V."/>
        </authorList>
    </citation>
    <scope>NUCLEOTIDE SEQUENCE [LARGE SCALE GENOMIC DNA]</scope>
    <source>
        <strain evidence="4">cv. Victoria</strain>
        <tissue evidence="3">Leaf</tissue>
    </source>
</reference>
<evidence type="ECO:0000256" key="2">
    <source>
        <dbReference type="SAM" id="Phobius"/>
    </source>
</evidence>
<dbReference type="Proteomes" id="UP000324897">
    <property type="component" value="Chromosome 3"/>
</dbReference>
<dbReference type="EMBL" id="RWGY01000039">
    <property type="protein sequence ID" value="TVU09163.1"/>
    <property type="molecule type" value="Genomic_DNA"/>
</dbReference>
<gene>
    <name evidence="3" type="ORF">EJB05_42608</name>
</gene>
<dbReference type="Gramene" id="TVU09163">
    <property type="protein sequence ID" value="TVU09163"/>
    <property type="gene ID" value="EJB05_42608"/>
</dbReference>
<dbReference type="OrthoDB" id="1651023at2759"/>
<protein>
    <submittedName>
        <fullName evidence="3">Uncharacterized protein</fullName>
    </submittedName>
</protein>
<dbReference type="AlphaFoldDB" id="A0A5J9TCS5"/>
<proteinExistence type="predicted"/>
<evidence type="ECO:0000313" key="4">
    <source>
        <dbReference type="Proteomes" id="UP000324897"/>
    </source>
</evidence>
<comment type="caution">
    <text evidence="3">The sequence shown here is derived from an EMBL/GenBank/DDBJ whole genome shotgun (WGS) entry which is preliminary data.</text>
</comment>
<feature type="transmembrane region" description="Helical" evidence="2">
    <location>
        <begin position="141"/>
        <end position="161"/>
    </location>
</feature>
<feature type="compositionally biased region" description="Low complexity" evidence="1">
    <location>
        <begin position="246"/>
        <end position="259"/>
    </location>
</feature>
<organism evidence="3 4">
    <name type="scientific">Eragrostis curvula</name>
    <name type="common">weeping love grass</name>
    <dbReference type="NCBI Taxonomy" id="38414"/>
    <lineage>
        <taxon>Eukaryota</taxon>
        <taxon>Viridiplantae</taxon>
        <taxon>Streptophyta</taxon>
        <taxon>Embryophyta</taxon>
        <taxon>Tracheophyta</taxon>
        <taxon>Spermatophyta</taxon>
        <taxon>Magnoliopsida</taxon>
        <taxon>Liliopsida</taxon>
        <taxon>Poales</taxon>
        <taxon>Poaceae</taxon>
        <taxon>PACMAD clade</taxon>
        <taxon>Chloridoideae</taxon>
        <taxon>Eragrostideae</taxon>
        <taxon>Eragrostidinae</taxon>
        <taxon>Eragrostis</taxon>
    </lineage>
</organism>
<name>A0A5J9TCS5_9POAL</name>
<keyword evidence="2" id="KW-1133">Transmembrane helix</keyword>
<feature type="region of interest" description="Disordered" evidence="1">
    <location>
        <begin position="1"/>
        <end position="22"/>
    </location>
</feature>
<sequence>MQLSTSAIVGRRPGMPSAPIKPTLPNGRLLTLPPLIPLLCRPVPPPPPPNQIISDQRRRPSLVTCRGVEYSTQHAFLLQPACQSKNGERKLRLSRRRSRPGFVGVKKRREGGSRNKGEKMAGGFAGGTAGAGRAEFYEGKITWYFILACVVGSFGGSLFGYDLGVSSEYFFLPAYLLGIVEWRHQLECPAVAINGRDEISRKFEVIAEEYIPFVSKAFNVHMSTFRKYPERSDSSPRPTSPATRRASAQPKPAAAAGGAVDETEAENGRRRRRVRSCSWAGQLHRAAAATMGSIGPTSGHVLWRDLLYNIAFHQKETQRVGKPIGPMKN</sequence>
<feature type="non-terminal residue" evidence="3">
    <location>
        <position position="1"/>
    </location>
</feature>
<evidence type="ECO:0000313" key="3">
    <source>
        <dbReference type="EMBL" id="TVU09163.1"/>
    </source>
</evidence>
<accession>A0A5J9TCS5</accession>
<keyword evidence="4" id="KW-1185">Reference proteome</keyword>
<evidence type="ECO:0000256" key="1">
    <source>
        <dbReference type="SAM" id="MobiDB-lite"/>
    </source>
</evidence>
<keyword evidence="2" id="KW-0812">Transmembrane</keyword>
<feature type="region of interest" description="Disordered" evidence="1">
    <location>
        <begin position="228"/>
        <end position="274"/>
    </location>
</feature>
<keyword evidence="2" id="KW-0472">Membrane</keyword>